<proteinExistence type="inferred from homology"/>
<dbReference type="GO" id="GO:0005975">
    <property type="term" value="P:carbohydrate metabolic process"/>
    <property type="evidence" value="ECO:0007669"/>
    <property type="project" value="InterPro"/>
</dbReference>
<dbReference type="EMBL" id="JABAEW010000004">
    <property type="protein sequence ID" value="NMD85613.1"/>
    <property type="molecule type" value="Genomic_DNA"/>
</dbReference>
<dbReference type="InterPro" id="IPR029062">
    <property type="entry name" value="Class_I_gatase-like"/>
</dbReference>
<dbReference type="Gene3D" id="3.20.20.80">
    <property type="entry name" value="Glycosidases"/>
    <property type="match status" value="1"/>
</dbReference>
<dbReference type="Gene3D" id="2.60.40.10">
    <property type="entry name" value="Immunoglobulins"/>
    <property type="match status" value="1"/>
</dbReference>
<feature type="domain" description="Beta-mannosidase-like galactose-binding" evidence="7">
    <location>
        <begin position="148"/>
        <end position="218"/>
    </location>
</feature>
<dbReference type="GO" id="GO:0004553">
    <property type="term" value="F:hydrolase activity, hydrolyzing O-glycosyl compounds"/>
    <property type="evidence" value="ECO:0007669"/>
    <property type="project" value="InterPro"/>
</dbReference>
<feature type="domain" description="Glycoside hydrolase family 2 immunoglobulin-like beta-sandwich" evidence="5">
    <location>
        <begin position="264"/>
        <end position="358"/>
    </location>
</feature>
<dbReference type="Proteomes" id="UP000576225">
    <property type="component" value="Unassembled WGS sequence"/>
</dbReference>
<dbReference type="InterPro" id="IPR017853">
    <property type="entry name" value="GH"/>
</dbReference>
<dbReference type="InterPro" id="IPR013783">
    <property type="entry name" value="Ig-like_fold"/>
</dbReference>
<evidence type="ECO:0000259" key="7">
    <source>
        <dbReference type="Pfam" id="PF22666"/>
    </source>
</evidence>
<dbReference type="PRINTS" id="PR00132">
    <property type="entry name" value="GLHYDRLASE2"/>
</dbReference>
<dbReference type="InterPro" id="IPR006101">
    <property type="entry name" value="Glyco_hydro_2"/>
</dbReference>
<dbReference type="Gene3D" id="2.60.120.260">
    <property type="entry name" value="Galactose-binding domain-like"/>
    <property type="match status" value="1"/>
</dbReference>
<dbReference type="PANTHER" id="PTHR42732">
    <property type="entry name" value="BETA-GALACTOSIDASE"/>
    <property type="match status" value="1"/>
</dbReference>
<evidence type="ECO:0000259" key="5">
    <source>
        <dbReference type="Pfam" id="PF00703"/>
    </source>
</evidence>
<reference evidence="8 9" key="1">
    <citation type="submission" date="2020-04" db="EMBL/GenBank/DDBJ databases">
        <authorList>
            <person name="Hitch T.C.A."/>
            <person name="Wylensek D."/>
            <person name="Clavel T."/>
        </authorList>
    </citation>
    <scope>NUCLEOTIDE SEQUENCE [LARGE SCALE GENOMIC DNA]</scope>
    <source>
        <strain evidence="8 9">COR2-253-APC-1A</strain>
    </source>
</reference>
<dbReference type="InterPro" id="IPR006103">
    <property type="entry name" value="Glyco_hydro_2_cat"/>
</dbReference>
<comment type="similarity">
    <text evidence="1">Belongs to the glycosyl hydrolase 2 family.</text>
</comment>
<sequence>MPHHIFRGLFCALFSAVMASGAEWLPADRPSPALSPVLPRETLRVETPVGTFHPSEMIWSRSLDGEWKFSGLTSSAGPFAPPTAGEMRFASPGFDDSGWSTIRVPLNWYRDARYDYKKVLRAGSAINPASAGGSDGFNPQKPYFKGFYRREFDLPAPLPQGRLELQFDGIGYEAEIFLNGKHAGHHQGDFVPTKLDVTGLAVPGRNLLALRVLSDFRPPDEKFTRTYGAMWDPTCFKGGIWLPVRIVARGTPKIEELLLNPDCDGNLQLDYAIENTTTGSMTVIPGVTVADARNTADRTTREFPAVTLKPGMNRGTLSLRKEKAKLWSPGTPELYYATLYLRDSKKVLSAETERFGFREFKVNGTGFTLNGKPIYLYFESAHSVRFGGYDTADGNSIPVRTVLEGHLKKGYNMLRTAHMPVRREFLDAADELGMMIYDEWSCCFITGMHEKEFEKNNLPELERFLRAHYNHPSVVMWCLGNEVSHRNDPAIVRQLAKQSALTRRIDRQKRPLCAFAANGNVDSYGRSYIDTDVVDLHLYTGITDAWTRWDREFEHCYNQCAGIFGDGKRNTRPIIISECIGGGWGMPPDPSFRLGDVDRYLELIRRPFTWGTPGAAGYSGSIGVAAALDPRRGCRYLQNRLGVRIAELIRQDSRIAGFAPWLASPDMPNAAIWNQSVYPGLRYSRTNKLLPRQLRTPATYELEAFVLNQNGPALQAPRLRLELAADGKVTSLAAISLPPVAENNTVAQPFRFTLPETRSHAGELRLTLFDGDREVGRNGYDVTLQPDSASFAPAEAPEKIALLSDSPALEELLDKLRIPFSRIHTSGELAKFKRALLCGAPWGREHDGVLRDWVNKGGFLMMIEPAGTPLQGFQEYKTFEAPNTLIEPIIPAHPVFAGMDQDDFDTWAENAGGNVVQAVCPLTTGALAAKGAALMNNSLGAAVMEVKVDKGRLFVSTVQTLSAWRKNGAAARYLGNLLRYLAAERSLYPARALERPVGNRSRFRISADAYCIDLASFANRGFTDECADDGKGGWLDQGDNDFRNLPKGRQNAAGVPFEIIDPAGNNGKGCLILRGRQRPEFPKAIRGIPVGRKVASLYFLHAAAWVPFSKECGRYRIHYADGKSEELVMFSGRNVDDWWKPGDLPEALPAFVHTNNAGGKVGFFVTGWNNPRPDVAVKSVDFLSAASGDGPVPILAGLTAEPAPERPAVLFAGAGDAGRWHFGSEPEGAPAAGKVISSDTPAGKGRSVHLSFPANVDDRVPYAFLIYKPELLQKAPFRTLSFLLRSNTPGIIDVVVPQKNWRSTRSASINLETARKGWVRIRLDLTADFRLAGTEFDSADIRPELFFYNGKDREAGYPRREAEFEIADIRLEP</sequence>
<keyword evidence="4" id="KW-0732">Signal</keyword>
<dbReference type="SUPFAM" id="SSF51445">
    <property type="entry name" value="(Trans)glycosidases"/>
    <property type="match status" value="1"/>
</dbReference>
<keyword evidence="2" id="KW-0378">Hydrolase</keyword>
<evidence type="ECO:0000256" key="1">
    <source>
        <dbReference type="ARBA" id="ARBA00007401"/>
    </source>
</evidence>
<evidence type="ECO:0000256" key="4">
    <source>
        <dbReference type="SAM" id="SignalP"/>
    </source>
</evidence>
<dbReference type="RefSeq" id="WP_168961592.1">
    <property type="nucleotide sequence ID" value="NZ_JABAEW010000004.1"/>
</dbReference>
<accession>A0A848ATP5</accession>
<dbReference type="Pfam" id="PF02836">
    <property type="entry name" value="Glyco_hydro_2_C"/>
    <property type="match status" value="1"/>
</dbReference>
<organism evidence="8 9">
    <name type="scientific">Victivallis vadensis</name>
    <dbReference type="NCBI Taxonomy" id="172901"/>
    <lineage>
        <taxon>Bacteria</taxon>
        <taxon>Pseudomonadati</taxon>
        <taxon>Lentisphaerota</taxon>
        <taxon>Lentisphaeria</taxon>
        <taxon>Victivallales</taxon>
        <taxon>Victivallaceae</taxon>
        <taxon>Victivallis</taxon>
    </lineage>
</organism>
<dbReference type="InterPro" id="IPR054593">
    <property type="entry name" value="Beta-mannosidase-like_N2"/>
</dbReference>
<name>A0A848ATP5_9BACT</name>
<evidence type="ECO:0000256" key="2">
    <source>
        <dbReference type="ARBA" id="ARBA00022801"/>
    </source>
</evidence>
<gene>
    <name evidence="8" type="ORF">HF882_03340</name>
</gene>
<dbReference type="SUPFAM" id="SSF49785">
    <property type="entry name" value="Galactose-binding domain-like"/>
    <property type="match status" value="1"/>
</dbReference>
<evidence type="ECO:0000259" key="6">
    <source>
        <dbReference type="Pfam" id="PF02836"/>
    </source>
</evidence>
<feature type="chain" id="PRO_5032742043" description="Beta-galactosidase" evidence="4">
    <location>
        <begin position="20"/>
        <end position="1373"/>
    </location>
</feature>
<evidence type="ECO:0000256" key="3">
    <source>
        <dbReference type="ARBA" id="ARBA00023295"/>
    </source>
</evidence>
<dbReference type="InterPro" id="IPR006102">
    <property type="entry name" value="Ig-like_GH2"/>
</dbReference>
<dbReference type="Pfam" id="PF00703">
    <property type="entry name" value="Glyco_hydro_2"/>
    <property type="match status" value="1"/>
</dbReference>
<dbReference type="InterPro" id="IPR036156">
    <property type="entry name" value="Beta-gal/glucu_dom_sf"/>
</dbReference>
<evidence type="ECO:0000313" key="9">
    <source>
        <dbReference type="Proteomes" id="UP000576225"/>
    </source>
</evidence>
<evidence type="ECO:0000313" key="8">
    <source>
        <dbReference type="EMBL" id="NMD85613.1"/>
    </source>
</evidence>
<feature type="signal peptide" evidence="4">
    <location>
        <begin position="1"/>
        <end position="19"/>
    </location>
</feature>
<keyword evidence="3" id="KW-0326">Glycosidase</keyword>
<evidence type="ECO:0008006" key="10">
    <source>
        <dbReference type="Google" id="ProtNLM"/>
    </source>
</evidence>
<dbReference type="InterPro" id="IPR008979">
    <property type="entry name" value="Galactose-bd-like_sf"/>
</dbReference>
<dbReference type="InterPro" id="IPR051913">
    <property type="entry name" value="GH2_Domain-Containing"/>
</dbReference>
<feature type="domain" description="Glycoside hydrolase family 2 catalytic" evidence="6">
    <location>
        <begin position="361"/>
        <end position="578"/>
    </location>
</feature>
<dbReference type="Pfam" id="PF22666">
    <property type="entry name" value="Glyco_hydro_2_N2"/>
    <property type="match status" value="1"/>
</dbReference>
<dbReference type="SUPFAM" id="SSF49303">
    <property type="entry name" value="beta-Galactosidase/glucuronidase domain"/>
    <property type="match status" value="1"/>
</dbReference>
<dbReference type="SUPFAM" id="SSF52317">
    <property type="entry name" value="Class I glutamine amidotransferase-like"/>
    <property type="match status" value="1"/>
</dbReference>
<comment type="caution">
    <text evidence="8">The sequence shown here is derived from an EMBL/GenBank/DDBJ whole genome shotgun (WGS) entry which is preliminary data.</text>
</comment>
<protein>
    <recommendedName>
        <fullName evidence="10">Beta-galactosidase</fullName>
    </recommendedName>
</protein>
<dbReference type="PANTHER" id="PTHR42732:SF1">
    <property type="entry name" value="BETA-MANNOSIDASE"/>
    <property type="match status" value="1"/>
</dbReference>